<dbReference type="OrthoDB" id="169264at2157"/>
<proteinExistence type="predicted"/>
<evidence type="ECO:0008006" key="3">
    <source>
        <dbReference type="Google" id="ProtNLM"/>
    </source>
</evidence>
<dbReference type="GeneID" id="56035611"/>
<gene>
    <name evidence="1" type="ORF">HYG82_19930</name>
</gene>
<sequence length="56" mass="6130">MTDSTDEDVSECHQCGDTVGPSADQRVVTTVEDGTAVYQYFCNDECFEAWELSSSA</sequence>
<name>A0A7D5L057_9EURY</name>
<evidence type="ECO:0000313" key="2">
    <source>
        <dbReference type="Proteomes" id="UP000509241"/>
    </source>
</evidence>
<dbReference type="AlphaFoldDB" id="A0A7D5L057"/>
<evidence type="ECO:0000313" key="1">
    <source>
        <dbReference type="EMBL" id="QLG50940.1"/>
    </source>
</evidence>
<dbReference type="InterPro" id="IPR055998">
    <property type="entry name" value="DUF7576"/>
</dbReference>
<dbReference type="RefSeq" id="WP_179263961.1">
    <property type="nucleotide sequence ID" value="NZ_CP058601.1"/>
</dbReference>
<dbReference type="EMBL" id="CP058601">
    <property type="protein sequence ID" value="QLG50940.1"/>
    <property type="molecule type" value="Genomic_DNA"/>
</dbReference>
<protein>
    <recommendedName>
        <fullName evidence="3">TRASH domain-containing protein</fullName>
    </recommendedName>
</protein>
<accession>A0A7D5L057</accession>
<dbReference type="KEGG" id="haly:HYG82_19930"/>
<dbReference type="Pfam" id="PF24461">
    <property type="entry name" value="DUF7576"/>
    <property type="match status" value="1"/>
</dbReference>
<organism evidence="1 2">
    <name type="scientific">Natrinema halophilum</name>
    <dbReference type="NCBI Taxonomy" id="1699371"/>
    <lineage>
        <taxon>Archaea</taxon>
        <taxon>Methanobacteriati</taxon>
        <taxon>Methanobacteriota</taxon>
        <taxon>Stenosarchaea group</taxon>
        <taxon>Halobacteria</taxon>
        <taxon>Halobacteriales</taxon>
        <taxon>Natrialbaceae</taxon>
        <taxon>Natrinema</taxon>
    </lineage>
</organism>
<reference evidence="1 2" key="1">
    <citation type="submission" date="2020-07" db="EMBL/GenBank/DDBJ databases">
        <authorList>
            <person name="Cui H."/>
        </authorList>
    </citation>
    <scope>NUCLEOTIDE SEQUENCE [LARGE SCALE GENOMIC DNA]</scope>
    <source>
        <strain evidence="1 2">YPL8</strain>
    </source>
</reference>
<dbReference type="Proteomes" id="UP000509241">
    <property type="component" value="Chromosome"/>
</dbReference>
<keyword evidence="2" id="KW-1185">Reference proteome</keyword>